<reference evidence="1 2" key="1">
    <citation type="submission" date="2017-04" db="EMBL/GenBank/DDBJ databases">
        <title>Kefir bacterial isolates.</title>
        <authorList>
            <person name="Kim Y."/>
            <person name="Blasche S."/>
            <person name="Patil K.R."/>
        </authorList>
    </citation>
    <scope>NUCLEOTIDE SEQUENCE [LARGE SCALE GENOMIC DNA]</scope>
    <source>
        <strain evidence="1 2">KR</strain>
    </source>
</reference>
<proteinExistence type="predicted"/>
<keyword evidence="2" id="KW-1185">Reference proteome</keyword>
<dbReference type="RefSeq" id="WP_095350048.1">
    <property type="nucleotide sequence ID" value="NZ_NCXK01000014.1"/>
</dbReference>
<dbReference type="EMBL" id="NCXK01000014">
    <property type="protein sequence ID" value="PAK77663.1"/>
    <property type="molecule type" value="Genomic_DNA"/>
</dbReference>
<accession>A0A269XWH2</accession>
<protein>
    <submittedName>
        <fullName evidence="1">Uncharacterized protein</fullName>
    </submittedName>
</protein>
<organism evidence="1 2">
    <name type="scientific">Acetobacter fabarum</name>
    <dbReference type="NCBI Taxonomy" id="483199"/>
    <lineage>
        <taxon>Bacteria</taxon>
        <taxon>Pseudomonadati</taxon>
        <taxon>Pseudomonadota</taxon>
        <taxon>Alphaproteobacteria</taxon>
        <taxon>Acetobacterales</taxon>
        <taxon>Acetobacteraceae</taxon>
        <taxon>Acetobacter</taxon>
    </lineage>
</organism>
<gene>
    <name evidence="1" type="ORF">B8X00_10010</name>
</gene>
<evidence type="ECO:0000313" key="2">
    <source>
        <dbReference type="Proteomes" id="UP000216151"/>
    </source>
</evidence>
<sequence length="81" mass="8826">MTEKQQPTTLLGQAKTPEQRAVLDAIGYGDDLPAMDAATTDYLLHVGLIEADGNSCRMPEAVHKAWFAEMAALPITEEDHD</sequence>
<name>A0A269XWH2_9PROT</name>
<evidence type="ECO:0000313" key="1">
    <source>
        <dbReference type="EMBL" id="PAK77663.1"/>
    </source>
</evidence>
<dbReference type="Proteomes" id="UP000216151">
    <property type="component" value="Unassembled WGS sequence"/>
</dbReference>
<dbReference type="AlphaFoldDB" id="A0A269XWH2"/>
<comment type="caution">
    <text evidence="1">The sequence shown here is derived from an EMBL/GenBank/DDBJ whole genome shotgun (WGS) entry which is preliminary data.</text>
</comment>